<evidence type="ECO:0000256" key="15">
    <source>
        <dbReference type="PIRSR" id="PIRSR602401-1"/>
    </source>
</evidence>
<sequence>MFMLQVLIPFLLLYICVYLIGKYNEVYWRRRGVPLYKRHKVTGIYWDFIFGGRAVFESLCDVYRSYPAAPVVGVGCLLTPSLQVRGARCVRHVLARDSAAFAHRGVQPNRGDLLADNVLFMHGVRWKLMRQALTPLFTASKLRSMYYIMDRSARDFADHLKHHPELWTTGVYDTLSTFCSAAIGAAVFGITPESIFDSPFLNMAQKAFKPTFWSDTNLVLSNLSLELSQFLGIKLFKEHEPLFINAIRKVLEQRRQESGGTAKHDFAELCVALQRAGRIRDPQLPLELEPTDELLAAQAFFFFIAGVEPTASALFATLYELGRHPEHQQRLHQEIDEVFAANSGELSADAVSRMEFLDSVVCEALRLHPPVGYLKRLCIRDSVLPTDDAGGVHVKCNTRVYVPVYEAHHDAKIWEHPDLFQPARFSAENKRLVSEWTYLPFGRGARECIGRRYAALQVKAGLVHVLQCFSVSSRTLPCHPYSRQQLQREKGRSARGVSREVAQRSQEAYASEAMEEGHGVRPRLLPQPRHCTEHRL</sequence>
<evidence type="ECO:0000256" key="1">
    <source>
        <dbReference type="ARBA" id="ARBA00001971"/>
    </source>
</evidence>
<keyword evidence="19" id="KW-1185">Reference proteome</keyword>
<dbReference type="GO" id="GO:0005789">
    <property type="term" value="C:endoplasmic reticulum membrane"/>
    <property type="evidence" value="ECO:0007669"/>
    <property type="project" value="UniProtKB-SubCell"/>
</dbReference>
<organism evidence="18 19">
    <name type="scientific">Pieris brassicae</name>
    <name type="common">White butterfly</name>
    <name type="synonym">Large white butterfly</name>
    <dbReference type="NCBI Taxonomy" id="7116"/>
    <lineage>
        <taxon>Eukaryota</taxon>
        <taxon>Metazoa</taxon>
        <taxon>Ecdysozoa</taxon>
        <taxon>Arthropoda</taxon>
        <taxon>Hexapoda</taxon>
        <taxon>Insecta</taxon>
        <taxon>Pterygota</taxon>
        <taxon>Neoptera</taxon>
        <taxon>Endopterygota</taxon>
        <taxon>Lepidoptera</taxon>
        <taxon>Glossata</taxon>
        <taxon>Ditrysia</taxon>
        <taxon>Papilionoidea</taxon>
        <taxon>Pieridae</taxon>
        <taxon>Pierinae</taxon>
        <taxon>Pieris</taxon>
    </lineage>
</organism>
<evidence type="ECO:0000256" key="5">
    <source>
        <dbReference type="ARBA" id="ARBA00012109"/>
    </source>
</evidence>
<dbReference type="InterPro" id="IPR050476">
    <property type="entry name" value="Insect_CytP450_Detox"/>
</dbReference>
<evidence type="ECO:0000256" key="10">
    <source>
        <dbReference type="ARBA" id="ARBA00023002"/>
    </source>
</evidence>
<dbReference type="PROSITE" id="PS00086">
    <property type="entry name" value="CYTOCHROME_P450"/>
    <property type="match status" value="1"/>
</dbReference>
<dbReference type="PRINTS" id="PR00385">
    <property type="entry name" value="P450"/>
</dbReference>
<evidence type="ECO:0000256" key="9">
    <source>
        <dbReference type="ARBA" id="ARBA00022848"/>
    </source>
</evidence>
<comment type="subcellular location">
    <subcellularLocation>
        <location evidence="3">Endoplasmic reticulum membrane</location>
        <topology evidence="3">Peripheral membrane protein</topology>
    </subcellularLocation>
    <subcellularLocation>
        <location evidence="2">Microsome membrane</location>
        <topology evidence="2">Peripheral membrane protein</topology>
    </subcellularLocation>
</comment>
<dbReference type="Pfam" id="PF00067">
    <property type="entry name" value="p450"/>
    <property type="match status" value="1"/>
</dbReference>
<keyword evidence="11 15" id="KW-0408">Iron</keyword>
<keyword evidence="13" id="KW-0472">Membrane</keyword>
<evidence type="ECO:0000256" key="17">
    <source>
        <dbReference type="SAM" id="MobiDB-lite"/>
    </source>
</evidence>
<comment type="similarity">
    <text evidence="4 16">Belongs to the cytochrome P450 family.</text>
</comment>
<dbReference type="AlphaFoldDB" id="A0A9P0WSM3"/>
<evidence type="ECO:0000256" key="11">
    <source>
        <dbReference type="ARBA" id="ARBA00023004"/>
    </source>
</evidence>
<dbReference type="InterPro" id="IPR002401">
    <property type="entry name" value="Cyt_P450_E_grp-I"/>
</dbReference>
<dbReference type="PRINTS" id="PR00463">
    <property type="entry name" value="EP450I"/>
</dbReference>
<dbReference type="GO" id="GO:0005506">
    <property type="term" value="F:iron ion binding"/>
    <property type="evidence" value="ECO:0007669"/>
    <property type="project" value="InterPro"/>
</dbReference>
<keyword evidence="7 15" id="KW-0479">Metal-binding</keyword>
<dbReference type="SUPFAM" id="SSF48264">
    <property type="entry name" value="Cytochrome P450"/>
    <property type="match status" value="1"/>
</dbReference>
<dbReference type="PANTHER" id="PTHR24292:SF54">
    <property type="entry name" value="CYP9F3-RELATED"/>
    <property type="match status" value="1"/>
</dbReference>
<evidence type="ECO:0000256" key="13">
    <source>
        <dbReference type="ARBA" id="ARBA00023136"/>
    </source>
</evidence>
<feature type="region of interest" description="Disordered" evidence="17">
    <location>
        <begin position="482"/>
        <end position="536"/>
    </location>
</feature>
<dbReference type="EMBL" id="CALOZG010000001">
    <property type="protein sequence ID" value="CAH3829997.1"/>
    <property type="molecule type" value="Genomic_DNA"/>
</dbReference>
<evidence type="ECO:0000256" key="8">
    <source>
        <dbReference type="ARBA" id="ARBA00022824"/>
    </source>
</evidence>
<dbReference type="Proteomes" id="UP001152562">
    <property type="component" value="Unassembled WGS sequence"/>
</dbReference>
<keyword evidence="8" id="KW-0256">Endoplasmic reticulum</keyword>
<evidence type="ECO:0000256" key="3">
    <source>
        <dbReference type="ARBA" id="ARBA00004406"/>
    </source>
</evidence>
<keyword evidence="12 16" id="KW-0503">Monooxygenase</keyword>
<evidence type="ECO:0000256" key="12">
    <source>
        <dbReference type="ARBA" id="ARBA00023033"/>
    </source>
</evidence>
<dbReference type="Gene3D" id="1.10.630.10">
    <property type="entry name" value="Cytochrome P450"/>
    <property type="match status" value="1"/>
</dbReference>
<proteinExistence type="inferred from homology"/>
<evidence type="ECO:0000256" key="4">
    <source>
        <dbReference type="ARBA" id="ARBA00010617"/>
    </source>
</evidence>
<keyword evidence="6 15" id="KW-0349">Heme</keyword>
<feature type="binding site" description="axial binding residue" evidence="15">
    <location>
        <position position="448"/>
    </location>
    <ligand>
        <name>heme</name>
        <dbReference type="ChEBI" id="CHEBI:30413"/>
    </ligand>
    <ligandPart>
        <name>Fe</name>
        <dbReference type="ChEBI" id="CHEBI:18248"/>
    </ligandPart>
</feature>
<dbReference type="CDD" id="cd11056">
    <property type="entry name" value="CYP6-like"/>
    <property type="match status" value="1"/>
</dbReference>
<evidence type="ECO:0000256" key="14">
    <source>
        <dbReference type="ARBA" id="ARBA00047827"/>
    </source>
</evidence>
<evidence type="ECO:0000256" key="16">
    <source>
        <dbReference type="RuleBase" id="RU000461"/>
    </source>
</evidence>
<feature type="compositionally biased region" description="Basic and acidic residues" evidence="17">
    <location>
        <begin position="486"/>
        <end position="502"/>
    </location>
</feature>
<dbReference type="GO" id="GO:0020037">
    <property type="term" value="F:heme binding"/>
    <property type="evidence" value="ECO:0007669"/>
    <property type="project" value="InterPro"/>
</dbReference>
<evidence type="ECO:0000256" key="7">
    <source>
        <dbReference type="ARBA" id="ARBA00022723"/>
    </source>
</evidence>
<protein>
    <recommendedName>
        <fullName evidence="5">unspecific monooxygenase</fullName>
        <ecNumber evidence="5">1.14.14.1</ecNumber>
    </recommendedName>
</protein>
<keyword evidence="10 16" id="KW-0560">Oxidoreductase</keyword>
<dbReference type="GO" id="GO:0016712">
    <property type="term" value="F:oxidoreductase activity, acting on paired donors, with incorporation or reduction of molecular oxygen, reduced flavin or flavoprotein as one donor, and incorporation of one atom of oxygen"/>
    <property type="evidence" value="ECO:0007669"/>
    <property type="project" value="UniProtKB-EC"/>
</dbReference>
<dbReference type="PANTHER" id="PTHR24292">
    <property type="entry name" value="CYTOCHROME P450"/>
    <property type="match status" value="1"/>
</dbReference>
<comment type="catalytic activity">
    <reaction evidence="14">
        <text>an organic molecule + reduced [NADPH--hemoprotein reductase] + O2 = an alcohol + oxidized [NADPH--hemoprotein reductase] + H2O + H(+)</text>
        <dbReference type="Rhea" id="RHEA:17149"/>
        <dbReference type="Rhea" id="RHEA-COMP:11964"/>
        <dbReference type="Rhea" id="RHEA-COMP:11965"/>
        <dbReference type="ChEBI" id="CHEBI:15377"/>
        <dbReference type="ChEBI" id="CHEBI:15378"/>
        <dbReference type="ChEBI" id="CHEBI:15379"/>
        <dbReference type="ChEBI" id="CHEBI:30879"/>
        <dbReference type="ChEBI" id="CHEBI:57618"/>
        <dbReference type="ChEBI" id="CHEBI:58210"/>
        <dbReference type="ChEBI" id="CHEBI:142491"/>
        <dbReference type="EC" id="1.14.14.1"/>
    </reaction>
</comment>
<reference evidence="18" key="1">
    <citation type="submission" date="2022-05" db="EMBL/GenBank/DDBJ databases">
        <authorList>
            <person name="Okamura Y."/>
        </authorList>
    </citation>
    <scope>NUCLEOTIDE SEQUENCE</scope>
</reference>
<name>A0A9P0WSM3_PIEBR</name>
<dbReference type="InterPro" id="IPR036396">
    <property type="entry name" value="Cyt_P450_sf"/>
</dbReference>
<evidence type="ECO:0000313" key="19">
    <source>
        <dbReference type="Proteomes" id="UP001152562"/>
    </source>
</evidence>
<evidence type="ECO:0000256" key="2">
    <source>
        <dbReference type="ARBA" id="ARBA00004174"/>
    </source>
</evidence>
<comment type="cofactor">
    <cofactor evidence="1 15">
        <name>heme</name>
        <dbReference type="ChEBI" id="CHEBI:30413"/>
    </cofactor>
</comment>
<keyword evidence="9" id="KW-0492">Microsome</keyword>
<dbReference type="InterPro" id="IPR001128">
    <property type="entry name" value="Cyt_P450"/>
</dbReference>
<comment type="caution">
    <text evidence="18">The sequence shown here is derived from an EMBL/GenBank/DDBJ whole genome shotgun (WGS) entry which is preliminary data.</text>
</comment>
<dbReference type="EC" id="1.14.14.1" evidence="5"/>
<gene>
    <name evidence="18" type="ORF">PIBRA_LOCUS141</name>
</gene>
<evidence type="ECO:0000256" key="6">
    <source>
        <dbReference type="ARBA" id="ARBA00022617"/>
    </source>
</evidence>
<dbReference type="InterPro" id="IPR017972">
    <property type="entry name" value="Cyt_P450_CS"/>
</dbReference>
<accession>A0A9P0WSM3</accession>
<evidence type="ECO:0000313" key="18">
    <source>
        <dbReference type="EMBL" id="CAH3829997.1"/>
    </source>
</evidence>